<sequence>MSNKQKEKVEDVLVKDARRALWVLGAINLLILIFFLGEGFGSGIVIIGLVAQGVIFVFLLLPVFLYQVLRQKLSLKVATYKALSSYRNAMEHVSW</sequence>
<name>A0A1C9W3X4_9GAMM</name>
<gene>
    <name evidence="2" type="ORF">AUP74_00369</name>
</gene>
<dbReference type="Proteomes" id="UP000095672">
    <property type="component" value="Chromosome"/>
</dbReference>
<dbReference type="KEGG" id="micc:AUP74_00369"/>
<evidence type="ECO:0000256" key="1">
    <source>
        <dbReference type="SAM" id="Phobius"/>
    </source>
</evidence>
<evidence type="ECO:0000313" key="3">
    <source>
        <dbReference type="Proteomes" id="UP000095672"/>
    </source>
</evidence>
<organism evidence="2 3">
    <name type="scientific">Microbulbifer aggregans</name>
    <dbReference type="NCBI Taxonomy" id="1769779"/>
    <lineage>
        <taxon>Bacteria</taxon>
        <taxon>Pseudomonadati</taxon>
        <taxon>Pseudomonadota</taxon>
        <taxon>Gammaproteobacteria</taxon>
        <taxon>Cellvibrionales</taxon>
        <taxon>Microbulbiferaceae</taxon>
        <taxon>Microbulbifer</taxon>
    </lineage>
</organism>
<dbReference type="EMBL" id="CP014143">
    <property type="protein sequence ID" value="AOS95840.1"/>
    <property type="molecule type" value="Genomic_DNA"/>
</dbReference>
<protein>
    <submittedName>
        <fullName evidence="2">Uncharacterized protein</fullName>
    </submittedName>
</protein>
<evidence type="ECO:0000313" key="2">
    <source>
        <dbReference type="EMBL" id="AOS95840.1"/>
    </source>
</evidence>
<keyword evidence="1" id="KW-0812">Transmembrane</keyword>
<accession>A0A1C9W3X4</accession>
<keyword evidence="1" id="KW-1133">Transmembrane helix</keyword>
<dbReference type="AlphaFoldDB" id="A0A1C9W3X4"/>
<feature type="transmembrane region" description="Helical" evidence="1">
    <location>
        <begin position="43"/>
        <end position="66"/>
    </location>
</feature>
<keyword evidence="1" id="KW-0472">Membrane</keyword>
<dbReference type="RefSeq" id="WP_069946063.1">
    <property type="nucleotide sequence ID" value="NZ_CP014143.1"/>
</dbReference>
<reference evidence="3" key="1">
    <citation type="submission" date="2016-01" db="EMBL/GenBank/DDBJ databases">
        <title>Complete genome sequence of Microbulbifer sp. CCB-MM1, a halophile isolated from Matang Mangrove Forest, Perak.</title>
        <authorList>
            <person name="Moh T.H."/>
            <person name="Dinesh B."/>
            <person name="Lau N.-S."/>
            <person name="Go F."/>
            <person name="Alexander Chong S.-C."/>
        </authorList>
    </citation>
    <scope>NUCLEOTIDE SEQUENCE [LARGE SCALE GENOMIC DNA]</scope>
    <source>
        <strain evidence="3">CCB-MM1</strain>
    </source>
</reference>
<proteinExistence type="predicted"/>
<keyword evidence="3" id="KW-1185">Reference proteome</keyword>
<feature type="transmembrane region" description="Helical" evidence="1">
    <location>
        <begin position="20"/>
        <end position="37"/>
    </location>
</feature>